<gene>
    <name evidence="1" type="ORF">ACFFGT_05685</name>
</gene>
<comment type="caution">
    <text evidence="1">The sequence shown here is derived from an EMBL/GenBank/DDBJ whole genome shotgun (WGS) entry which is preliminary data.</text>
</comment>
<evidence type="ECO:0000313" key="2">
    <source>
        <dbReference type="Proteomes" id="UP001589828"/>
    </source>
</evidence>
<organism evidence="1 2">
    <name type="scientific">Mucilaginibacter angelicae</name>
    <dbReference type="NCBI Taxonomy" id="869718"/>
    <lineage>
        <taxon>Bacteria</taxon>
        <taxon>Pseudomonadati</taxon>
        <taxon>Bacteroidota</taxon>
        <taxon>Sphingobacteriia</taxon>
        <taxon>Sphingobacteriales</taxon>
        <taxon>Sphingobacteriaceae</taxon>
        <taxon>Mucilaginibacter</taxon>
    </lineage>
</organism>
<name>A0ABV6L1R3_9SPHI</name>
<accession>A0ABV6L1R3</accession>
<keyword evidence="2" id="KW-1185">Reference proteome</keyword>
<reference evidence="1 2" key="1">
    <citation type="submission" date="2024-09" db="EMBL/GenBank/DDBJ databases">
        <authorList>
            <person name="Sun Q."/>
            <person name="Mori K."/>
        </authorList>
    </citation>
    <scope>NUCLEOTIDE SEQUENCE [LARGE SCALE GENOMIC DNA]</scope>
    <source>
        <strain evidence="1 2">NCAIM B.02415</strain>
    </source>
</reference>
<dbReference type="EMBL" id="JBHLTS010000017">
    <property type="protein sequence ID" value="MFC0513679.1"/>
    <property type="molecule type" value="Genomic_DNA"/>
</dbReference>
<proteinExistence type="predicted"/>
<evidence type="ECO:0000313" key="1">
    <source>
        <dbReference type="EMBL" id="MFC0513679.1"/>
    </source>
</evidence>
<dbReference type="Proteomes" id="UP001589828">
    <property type="component" value="Unassembled WGS sequence"/>
</dbReference>
<protein>
    <submittedName>
        <fullName evidence="1">Uncharacterized protein</fullName>
    </submittedName>
</protein>
<sequence>MKILSRTSCILSYAVNPDFFDGARKISSSGKSGRNYWEPTEHGSHRLTHTLTFDAGDDESGEWFIQYRSVMICDVMIEDVKQDALQMLAFEQELNESMNKFIKDNSLSHISELHIPPFSLNEWSIKKMEEDMNRSISTGYDEKHAEMLKLMKANINFVPQVKTKITIINKSNE</sequence>
<dbReference type="RefSeq" id="WP_377021541.1">
    <property type="nucleotide sequence ID" value="NZ_JBHLTS010000017.1"/>
</dbReference>